<evidence type="ECO:0000256" key="4">
    <source>
        <dbReference type="ARBA" id="ARBA00023274"/>
    </source>
</evidence>
<evidence type="ECO:0000256" key="6">
    <source>
        <dbReference type="SAM" id="MobiDB-lite"/>
    </source>
</evidence>
<evidence type="ECO:0000256" key="5">
    <source>
        <dbReference type="ARBA" id="ARBA00035479"/>
    </source>
</evidence>
<keyword evidence="4" id="KW-0687">Ribonucleoprotein</keyword>
<keyword evidence="10" id="KW-1185">Reference proteome</keyword>
<keyword evidence="1" id="KW-0699">rRNA-binding</keyword>
<evidence type="ECO:0000256" key="2">
    <source>
        <dbReference type="ARBA" id="ARBA00022884"/>
    </source>
</evidence>
<dbReference type="STRING" id="927083.DB32_005288"/>
<protein>
    <recommendedName>
        <fullName evidence="5">50S ribosomal protein L25</fullName>
    </recommendedName>
</protein>
<dbReference type="InterPro" id="IPR001021">
    <property type="entry name" value="Ribosomal_bL25_long"/>
</dbReference>
<dbReference type="Gene3D" id="2.170.120.20">
    <property type="entry name" value="Ribosomal protein L25, beta domain"/>
    <property type="match status" value="1"/>
</dbReference>
<dbReference type="InterPro" id="IPR020930">
    <property type="entry name" value="Ribosomal_uL5_bac-type"/>
</dbReference>
<dbReference type="AlphaFoldDB" id="A0A0F6SG62"/>
<dbReference type="Pfam" id="PF14693">
    <property type="entry name" value="Ribosomal_TL5_C"/>
    <property type="match status" value="1"/>
</dbReference>
<dbReference type="PANTHER" id="PTHR33284">
    <property type="entry name" value="RIBOSOMAL PROTEIN L25/GLN-TRNA SYNTHETASE, ANTI-CODON-BINDING DOMAIN-CONTAINING PROTEIN"/>
    <property type="match status" value="1"/>
</dbReference>
<evidence type="ECO:0000313" key="10">
    <source>
        <dbReference type="Proteomes" id="UP000034883"/>
    </source>
</evidence>
<dbReference type="Gene3D" id="2.40.240.10">
    <property type="entry name" value="Ribosomal Protein L25, Chain P"/>
    <property type="match status" value="1"/>
</dbReference>
<accession>A0A0F6SG62</accession>
<dbReference type="Pfam" id="PF01386">
    <property type="entry name" value="Ribosomal_L25p"/>
    <property type="match status" value="1"/>
</dbReference>
<sequence length="197" mass="20786">MKGLIPAVFYGPGKSPTNLAVSPESLAKVLSGAYGRNQLVELDIAGTKELALVRDLEVEPVTRELLHADFYSVSKEREVRARVPFTTKGRALGVQKGGKLRVVYRDLPVVGTPDKIPASIEIDVSALDTAQSYRVKEVAMPAGVRIDFPAERVVASIESKEKEAPEEGAEGGAPAAAAAAPAAAAKAAPAKDDKKKK</sequence>
<dbReference type="InterPro" id="IPR029751">
    <property type="entry name" value="Ribosomal_L25_dom"/>
</dbReference>
<organism evidence="9 10">
    <name type="scientific">Sandaracinus amylolyticus</name>
    <dbReference type="NCBI Taxonomy" id="927083"/>
    <lineage>
        <taxon>Bacteria</taxon>
        <taxon>Pseudomonadati</taxon>
        <taxon>Myxococcota</taxon>
        <taxon>Polyangia</taxon>
        <taxon>Polyangiales</taxon>
        <taxon>Sandaracinaceae</taxon>
        <taxon>Sandaracinus</taxon>
    </lineage>
</organism>
<keyword evidence="3 9" id="KW-0689">Ribosomal protein</keyword>
<dbReference type="SUPFAM" id="SSF50715">
    <property type="entry name" value="Ribosomal protein L25-like"/>
    <property type="match status" value="1"/>
</dbReference>
<evidence type="ECO:0000256" key="1">
    <source>
        <dbReference type="ARBA" id="ARBA00022730"/>
    </source>
</evidence>
<dbReference type="InterPro" id="IPR020057">
    <property type="entry name" value="Ribosomal_bL25_b-dom"/>
</dbReference>
<evidence type="ECO:0000313" key="9">
    <source>
        <dbReference type="EMBL" id="AKF08139.1"/>
    </source>
</evidence>
<feature type="compositionally biased region" description="Low complexity" evidence="6">
    <location>
        <begin position="172"/>
        <end position="188"/>
    </location>
</feature>
<dbReference type="Proteomes" id="UP000034883">
    <property type="component" value="Chromosome"/>
</dbReference>
<feature type="domain" description="Large ribosomal subunit protein bL25 L25" evidence="7">
    <location>
        <begin position="2"/>
        <end position="70"/>
    </location>
</feature>
<evidence type="ECO:0000259" key="8">
    <source>
        <dbReference type="Pfam" id="PF14693"/>
    </source>
</evidence>
<feature type="region of interest" description="Disordered" evidence="6">
    <location>
        <begin position="157"/>
        <end position="197"/>
    </location>
</feature>
<proteinExistence type="predicted"/>
<dbReference type="NCBIfam" id="TIGR00731">
    <property type="entry name" value="bL25_bact_ctc"/>
    <property type="match status" value="1"/>
</dbReference>
<dbReference type="PANTHER" id="PTHR33284:SF1">
    <property type="entry name" value="RIBOSOMAL PROTEIN L25_GLN-TRNA SYNTHETASE, ANTI-CODON-BINDING DOMAIN-CONTAINING PROTEIN"/>
    <property type="match status" value="1"/>
</dbReference>
<dbReference type="InterPro" id="IPR020056">
    <property type="entry name" value="Rbsml_bL25/Gln-tRNA_synth_N"/>
</dbReference>
<dbReference type="GO" id="GO:0003735">
    <property type="term" value="F:structural constituent of ribosome"/>
    <property type="evidence" value="ECO:0007669"/>
    <property type="project" value="InterPro"/>
</dbReference>
<dbReference type="KEGG" id="samy:DB32_005288"/>
<dbReference type="InterPro" id="IPR011035">
    <property type="entry name" value="Ribosomal_bL25/Gln-tRNA_synth"/>
</dbReference>
<dbReference type="GO" id="GO:0006412">
    <property type="term" value="P:translation"/>
    <property type="evidence" value="ECO:0007669"/>
    <property type="project" value="InterPro"/>
</dbReference>
<dbReference type="CDD" id="cd00495">
    <property type="entry name" value="Ribosomal_L25_TL5_CTC"/>
    <property type="match status" value="1"/>
</dbReference>
<dbReference type="GO" id="GO:0022625">
    <property type="term" value="C:cytosolic large ribosomal subunit"/>
    <property type="evidence" value="ECO:0007669"/>
    <property type="project" value="TreeGrafter"/>
</dbReference>
<gene>
    <name evidence="9" type="ORF">DB32_005288</name>
</gene>
<name>A0A0F6SG62_9BACT</name>
<dbReference type="GO" id="GO:0008097">
    <property type="term" value="F:5S rRNA binding"/>
    <property type="evidence" value="ECO:0007669"/>
    <property type="project" value="InterPro"/>
</dbReference>
<dbReference type="EMBL" id="CP011125">
    <property type="protein sequence ID" value="AKF08139.1"/>
    <property type="molecule type" value="Genomic_DNA"/>
</dbReference>
<keyword evidence="2" id="KW-0694">RNA-binding</keyword>
<evidence type="ECO:0000256" key="3">
    <source>
        <dbReference type="ARBA" id="ARBA00022980"/>
    </source>
</evidence>
<dbReference type="InterPro" id="IPR037121">
    <property type="entry name" value="Ribosomal_bL25_C"/>
</dbReference>
<evidence type="ECO:0000259" key="7">
    <source>
        <dbReference type="Pfam" id="PF01386"/>
    </source>
</evidence>
<feature type="domain" description="Large ribosomal subunit protein bL25 beta" evidence="8">
    <location>
        <begin position="78"/>
        <end position="159"/>
    </location>
</feature>
<reference evidence="9 10" key="1">
    <citation type="submission" date="2015-03" db="EMBL/GenBank/DDBJ databases">
        <title>Genome assembly of Sandaracinus amylolyticus DSM 53668.</title>
        <authorList>
            <person name="Sharma G."/>
            <person name="Subramanian S."/>
        </authorList>
    </citation>
    <scope>NUCLEOTIDE SEQUENCE [LARGE SCALE GENOMIC DNA]</scope>
    <source>
        <strain evidence="9 10">DSM 53668</strain>
    </source>
</reference>